<dbReference type="GO" id="GO:0016301">
    <property type="term" value="F:kinase activity"/>
    <property type="evidence" value="ECO:0007669"/>
    <property type="project" value="UniProtKB-KW"/>
</dbReference>
<accession>A0ABV8FS13</accession>
<sequence>MRVGSAETVLIVIRGNSGSGKSTVARRIRERYGRGVALVSQDDVRRTILREKDLPGAANIGLIDTIARYALDAGYHVVVEGILDAGRYGAMLTALRADHAGRSSFCYLDVPFAETVRRHATRPQSREFGEAEMRSWYRRLDLIPAADEQVIGPDSALAETVERIVSSAGLLRCDAHP</sequence>
<proteinExistence type="predicted"/>
<reference evidence="2" key="1">
    <citation type="journal article" date="2019" name="Int. J. Syst. Evol. Microbiol.">
        <title>The Global Catalogue of Microorganisms (GCM) 10K type strain sequencing project: providing services to taxonomists for standard genome sequencing and annotation.</title>
        <authorList>
            <consortium name="The Broad Institute Genomics Platform"/>
            <consortium name="The Broad Institute Genome Sequencing Center for Infectious Disease"/>
            <person name="Wu L."/>
            <person name="Ma J."/>
        </authorList>
    </citation>
    <scope>NUCLEOTIDE SEQUENCE [LARGE SCALE GENOMIC DNA]</scope>
    <source>
        <strain evidence="2">TBRC 1826</strain>
    </source>
</reference>
<gene>
    <name evidence="1" type="ORF">ACFOVU_17745</name>
</gene>
<dbReference type="Proteomes" id="UP001595847">
    <property type="component" value="Unassembled WGS sequence"/>
</dbReference>
<keyword evidence="2" id="KW-1185">Reference proteome</keyword>
<comment type="caution">
    <text evidence="1">The sequence shown here is derived from an EMBL/GenBank/DDBJ whole genome shotgun (WGS) entry which is preliminary data.</text>
</comment>
<keyword evidence="1" id="KW-0808">Transferase</keyword>
<name>A0ABV8FS13_9ACTN</name>
<protein>
    <submittedName>
        <fullName evidence="1">Kinase</fullName>
    </submittedName>
</protein>
<evidence type="ECO:0000313" key="2">
    <source>
        <dbReference type="Proteomes" id="UP001595847"/>
    </source>
</evidence>
<dbReference type="EMBL" id="JBHSBH010000011">
    <property type="protein sequence ID" value="MFC3997782.1"/>
    <property type="molecule type" value="Genomic_DNA"/>
</dbReference>
<organism evidence="1 2">
    <name type="scientific">Nocardiopsis sediminis</name>
    <dbReference type="NCBI Taxonomy" id="1778267"/>
    <lineage>
        <taxon>Bacteria</taxon>
        <taxon>Bacillati</taxon>
        <taxon>Actinomycetota</taxon>
        <taxon>Actinomycetes</taxon>
        <taxon>Streptosporangiales</taxon>
        <taxon>Nocardiopsidaceae</taxon>
        <taxon>Nocardiopsis</taxon>
    </lineage>
</organism>
<dbReference type="Gene3D" id="3.40.50.300">
    <property type="entry name" value="P-loop containing nucleotide triphosphate hydrolases"/>
    <property type="match status" value="1"/>
</dbReference>
<evidence type="ECO:0000313" key="1">
    <source>
        <dbReference type="EMBL" id="MFC3997782.1"/>
    </source>
</evidence>
<dbReference type="SUPFAM" id="SSF52540">
    <property type="entry name" value="P-loop containing nucleoside triphosphate hydrolases"/>
    <property type="match status" value="1"/>
</dbReference>
<dbReference type="Pfam" id="PF13671">
    <property type="entry name" value="AAA_33"/>
    <property type="match status" value="1"/>
</dbReference>
<dbReference type="RefSeq" id="WP_378535041.1">
    <property type="nucleotide sequence ID" value="NZ_JBHSBH010000011.1"/>
</dbReference>
<dbReference type="InterPro" id="IPR027417">
    <property type="entry name" value="P-loop_NTPase"/>
</dbReference>
<keyword evidence="1" id="KW-0418">Kinase</keyword>